<comment type="caution">
    <text evidence="6">The sequence shown here is derived from an EMBL/GenBank/DDBJ whole genome shotgun (WGS) entry which is preliminary data.</text>
</comment>
<dbReference type="EMBL" id="JAKREW010000004">
    <property type="protein sequence ID" value="MCG7504671.1"/>
    <property type="molecule type" value="Genomic_DNA"/>
</dbReference>
<keyword evidence="6" id="KW-0966">Cell projection</keyword>
<evidence type="ECO:0000313" key="7">
    <source>
        <dbReference type="Proteomes" id="UP001201701"/>
    </source>
</evidence>
<keyword evidence="4" id="KW-1005">Bacterial flagellum biogenesis</keyword>
<evidence type="ECO:0000313" key="6">
    <source>
        <dbReference type="EMBL" id="MCG7504671.1"/>
    </source>
</evidence>
<keyword evidence="6" id="KW-0282">Flagellum</keyword>
<accession>A0ABS9QB70</accession>
<dbReference type="InterPro" id="IPR013974">
    <property type="entry name" value="SAF"/>
</dbReference>
<keyword evidence="7" id="KW-1185">Reference proteome</keyword>
<dbReference type="InterPro" id="IPR017585">
    <property type="entry name" value="SAF_FlgA"/>
</dbReference>
<evidence type="ECO:0000256" key="4">
    <source>
        <dbReference type="RuleBase" id="RU362063"/>
    </source>
</evidence>
<dbReference type="CDD" id="cd11614">
    <property type="entry name" value="SAF_CpaB_FlgA_like"/>
    <property type="match status" value="1"/>
</dbReference>
<dbReference type="Pfam" id="PF13144">
    <property type="entry name" value="ChapFlgA"/>
    <property type="match status" value="1"/>
</dbReference>
<gene>
    <name evidence="6" type="primary">flgA</name>
    <name evidence="6" type="ORF">L4923_06505</name>
</gene>
<dbReference type="Gene3D" id="2.30.30.760">
    <property type="match status" value="1"/>
</dbReference>
<dbReference type="PANTHER" id="PTHR36307">
    <property type="entry name" value="FLAGELLA BASAL BODY P-RING FORMATION PROTEIN FLGA"/>
    <property type="match status" value="1"/>
</dbReference>
<feature type="domain" description="SAF" evidence="5">
    <location>
        <begin position="30"/>
        <end position="93"/>
    </location>
</feature>
<reference evidence="6 7" key="1">
    <citation type="submission" date="2022-02" db="EMBL/GenBank/DDBJ databases">
        <title>Draft genome sequence of Mezorhizobium retamae strain IRAMC:0171 isolated from Retama raetam nodules.</title>
        <authorList>
            <person name="Bengaied R."/>
            <person name="Sbissi I."/>
            <person name="Huber K."/>
            <person name="Ghodbane F."/>
            <person name="Nouioui I."/>
            <person name="Tarhouni M."/>
            <person name="Gtari M."/>
        </authorList>
    </citation>
    <scope>NUCLEOTIDE SEQUENCE [LARGE SCALE GENOMIC DNA]</scope>
    <source>
        <strain evidence="6 7">IRAMC:0171</strain>
    </source>
</reference>
<keyword evidence="6" id="KW-0969">Cilium</keyword>
<dbReference type="PANTHER" id="PTHR36307:SF1">
    <property type="entry name" value="FLAGELLA BASAL BODY P-RING FORMATION PROTEIN FLGA"/>
    <property type="match status" value="1"/>
</dbReference>
<dbReference type="InterPro" id="IPR039246">
    <property type="entry name" value="Flagellar_FlgA"/>
</dbReference>
<evidence type="ECO:0000256" key="2">
    <source>
        <dbReference type="ARBA" id="ARBA00022729"/>
    </source>
</evidence>
<dbReference type="NCBIfam" id="TIGR03170">
    <property type="entry name" value="flgA_cterm"/>
    <property type="match status" value="1"/>
</dbReference>
<evidence type="ECO:0000256" key="1">
    <source>
        <dbReference type="ARBA" id="ARBA00004418"/>
    </source>
</evidence>
<keyword evidence="3 4" id="KW-0574">Periplasm</keyword>
<protein>
    <recommendedName>
        <fullName evidence="4">Flagella basal body P-ring formation protein FlgA</fullName>
    </recommendedName>
</protein>
<dbReference type="SMART" id="SM00858">
    <property type="entry name" value="SAF"/>
    <property type="match status" value="1"/>
</dbReference>
<comment type="similarity">
    <text evidence="4">Belongs to the FlgA family.</text>
</comment>
<sequence>MTRHALGFTSRRLALALAFAMGALPALADEVVLIPNRVIYPGETIGLAALKEVTLAPGKRKPDGVITVATELDGKVAKRTLLPGRYITASSVREAWLVEQGATVQVFFTAGVLTISASAVTLQPGSAGDLIKVRNVDSGKVLSGTVMADGSIQVSAT</sequence>
<comment type="function">
    <text evidence="4">Involved in the assembly process of the P-ring formation. It may associate with FlgF on the rod constituting a structure essential for the P-ring assembly or may act as a modulator protein for the P-ring assembly.</text>
</comment>
<organism evidence="6 7">
    <name type="scientific">Mesorhizobium retamae</name>
    <dbReference type="NCBI Taxonomy" id="2912854"/>
    <lineage>
        <taxon>Bacteria</taxon>
        <taxon>Pseudomonadati</taxon>
        <taxon>Pseudomonadota</taxon>
        <taxon>Alphaproteobacteria</taxon>
        <taxon>Hyphomicrobiales</taxon>
        <taxon>Phyllobacteriaceae</taxon>
        <taxon>Mesorhizobium</taxon>
    </lineage>
</organism>
<feature type="signal peptide" evidence="4">
    <location>
        <begin position="1"/>
        <end position="28"/>
    </location>
</feature>
<evidence type="ECO:0000259" key="5">
    <source>
        <dbReference type="SMART" id="SM00858"/>
    </source>
</evidence>
<dbReference type="Proteomes" id="UP001201701">
    <property type="component" value="Unassembled WGS sequence"/>
</dbReference>
<name>A0ABS9QB70_9HYPH</name>
<proteinExistence type="inferred from homology"/>
<dbReference type="RefSeq" id="WP_239362932.1">
    <property type="nucleotide sequence ID" value="NZ_JAKREW010000004.1"/>
</dbReference>
<comment type="subcellular location">
    <subcellularLocation>
        <location evidence="1 4">Periplasm</location>
    </subcellularLocation>
</comment>
<evidence type="ECO:0000256" key="3">
    <source>
        <dbReference type="ARBA" id="ARBA00022764"/>
    </source>
</evidence>
<feature type="chain" id="PRO_5044979123" description="Flagella basal body P-ring formation protein FlgA" evidence="4">
    <location>
        <begin position="29"/>
        <end position="157"/>
    </location>
</feature>
<keyword evidence="2 4" id="KW-0732">Signal</keyword>